<dbReference type="Pfam" id="PF12693">
    <property type="entry name" value="GspL_C"/>
    <property type="match status" value="1"/>
</dbReference>
<reference evidence="13 14" key="1">
    <citation type="submission" date="2018-10" db="EMBL/GenBank/DDBJ databases">
        <title>Genomic Encyclopedia of Archaeal and Bacterial Type Strains, Phase II (KMG-II): from individual species to whole genera.</title>
        <authorList>
            <person name="Goeker M."/>
        </authorList>
    </citation>
    <scope>NUCLEOTIDE SEQUENCE [LARGE SCALE GENOMIC DNA]</scope>
    <source>
        <strain evidence="13 14">DSM 25217</strain>
    </source>
</reference>
<comment type="similarity">
    <text evidence="2">Belongs to the GSP L family.</text>
</comment>
<feature type="transmembrane region" description="Helical" evidence="10">
    <location>
        <begin position="255"/>
        <end position="276"/>
    </location>
</feature>
<evidence type="ECO:0000313" key="14">
    <source>
        <dbReference type="Proteomes" id="UP000271227"/>
    </source>
</evidence>
<dbReference type="InParanoid" id="A0A3M0CSA4"/>
<dbReference type="EMBL" id="REFR01000009">
    <property type="protein sequence ID" value="RMB11807.1"/>
    <property type="molecule type" value="Genomic_DNA"/>
</dbReference>
<dbReference type="GO" id="GO:0009276">
    <property type="term" value="C:Gram-negative-bacterium-type cell wall"/>
    <property type="evidence" value="ECO:0007669"/>
    <property type="project" value="InterPro"/>
</dbReference>
<evidence type="ECO:0000256" key="3">
    <source>
        <dbReference type="ARBA" id="ARBA00022448"/>
    </source>
</evidence>
<keyword evidence="8 10" id="KW-1133">Transmembrane helix</keyword>
<gene>
    <name evidence="13" type="ORF">BXY39_0291</name>
</gene>
<dbReference type="NCBIfam" id="TIGR01709">
    <property type="entry name" value="typeII_sec_gspL"/>
    <property type="match status" value="1"/>
</dbReference>
<dbReference type="SUPFAM" id="SSF53067">
    <property type="entry name" value="Actin-like ATPase domain"/>
    <property type="match status" value="1"/>
</dbReference>
<organism evidence="13 14">
    <name type="scientific">Eilatimonas milleporae</name>
    <dbReference type="NCBI Taxonomy" id="911205"/>
    <lineage>
        <taxon>Bacteria</taxon>
        <taxon>Pseudomonadati</taxon>
        <taxon>Pseudomonadota</taxon>
        <taxon>Alphaproteobacteria</taxon>
        <taxon>Kordiimonadales</taxon>
        <taxon>Kordiimonadaceae</taxon>
        <taxon>Eilatimonas</taxon>
    </lineage>
</organism>
<dbReference type="GO" id="GO:0005886">
    <property type="term" value="C:plasma membrane"/>
    <property type="evidence" value="ECO:0007669"/>
    <property type="project" value="UniProtKB-SubCell"/>
</dbReference>
<dbReference type="Proteomes" id="UP000271227">
    <property type="component" value="Unassembled WGS sequence"/>
</dbReference>
<dbReference type="InterPro" id="IPR024230">
    <property type="entry name" value="GspL_cyto_dom"/>
</dbReference>
<evidence type="ECO:0000256" key="6">
    <source>
        <dbReference type="ARBA" id="ARBA00022692"/>
    </source>
</evidence>
<keyword evidence="6 10" id="KW-0812">Transmembrane</keyword>
<keyword evidence="9 10" id="KW-0472">Membrane</keyword>
<keyword evidence="5" id="KW-0997">Cell inner membrane</keyword>
<proteinExistence type="inferred from homology"/>
<evidence type="ECO:0000313" key="13">
    <source>
        <dbReference type="EMBL" id="RMB11807.1"/>
    </source>
</evidence>
<evidence type="ECO:0000256" key="1">
    <source>
        <dbReference type="ARBA" id="ARBA00004377"/>
    </source>
</evidence>
<keyword evidence="3" id="KW-0813">Transport</keyword>
<feature type="domain" description="GspL cytoplasmic actin-ATPase-like" evidence="11">
    <location>
        <begin position="6"/>
        <end position="246"/>
    </location>
</feature>
<keyword evidence="4" id="KW-1003">Cell membrane</keyword>
<keyword evidence="7" id="KW-0653">Protein transport</keyword>
<dbReference type="InterPro" id="IPR043129">
    <property type="entry name" value="ATPase_NBD"/>
</dbReference>
<keyword evidence="14" id="KW-1185">Reference proteome</keyword>
<dbReference type="Gene3D" id="3.30.1360.100">
    <property type="entry name" value="General secretion pathway protein M, EpsM"/>
    <property type="match status" value="1"/>
</dbReference>
<dbReference type="Gene3D" id="3.30.420.380">
    <property type="match status" value="1"/>
</dbReference>
<dbReference type="InterPro" id="IPR025691">
    <property type="entry name" value="GspL_pp_dom"/>
</dbReference>
<dbReference type="CDD" id="cd24017">
    <property type="entry name" value="ASKHA_T2SSL_N"/>
    <property type="match status" value="1"/>
</dbReference>
<name>A0A3M0CSA4_9PROT</name>
<evidence type="ECO:0000256" key="8">
    <source>
        <dbReference type="ARBA" id="ARBA00022989"/>
    </source>
</evidence>
<evidence type="ECO:0000256" key="4">
    <source>
        <dbReference type="ARBA" id="ARBA00022475"/>
    </source>
</evidence>
<dbReference type="OrthoDB" id="7627051at2"/>
<evidence type="ECO:0000259" key="11">
    <source>
        <dbReference type="Pfam" id="PF05134"/>
    </source>
</evidence>
<dbReference type="InterPro" id="IPR007812">
    <property type="entry name" value="T2SS_protein-GspL"/>
</dbReference>
<comment type="subcellular location">
    <subcellularLocation>
        <location evidence="1">Cell inner membrane</location>
        <topology evidence="1">Single-pass membrane protein</topology>
    </subcellularLocation>
</comment>
<evidence type="ECO:0000256" key="9">
    <source>
        <dbReference type="ARBA" id="ARBA00023136"/>
    </source>
</evidence>
<accession>A0A3M0CSA4</accession>
<comment type="caution">
    <text evidence="13">The sequence shown here is derived from an EMBL/GenBank/DDBJ whole genome shotgun (WGS) entry which is preliminary data.</text>
</comment>
<dbReference type="FunCoup" id="A0A3M0CSA4">
    <property type="interactions" value="51"/>
</dbReference>
<dbReference type="Pfam" id="PF05134">
    <property type="entry name" value="T2SSL"/>
    <property type="match status" value="1"/>
</dbReference>
<evidence type="ECO:0000256" key="2">
    <source>
        <dbReference type="ARBA" id="ARBA00005318"/>
    </source>
</evidence>
<evidence type="ECO:0000256" key="7">
    <source>
        <dbReference type="ARBA" id="ARBA00022927"/>
    </source>
</evidence>
<evidence type="ECO:0000256" key="10">
    <source>
        <dbReference type="SAM" id="Phobius"/>
    </source>
</evidence>
<evidence type="ECO:0000256" key="5">
    <source>
        <dbReference type="ARBA" id="ARBA00022519"/>
    </source>
</evidence>
<dbReference type="GO" id="GO:0015628">
    <property type="term" value="P:protein secretion by the type II secretion system"/>
    <property type="evidence" value="ECO:0007669"/>
    <property type="project" value="InterPro"/>
</dbReference>
<feature type="domain" description="GspL periplasmic" evidence="12">
    <location>
        <begin position="253"/>
        <end position="401"/>
    </location>
</feature>
<evidence type="ECO:0000259" key="12">
    <source>
        <dbReference type="Pfam" id="PF12693"/>
    </source>
</evidence>
<dbReference type="AlphaFoldDB" id="A0A3M0CSA4"/>
<dbReference type="GO" id="GO:0015627">
    <property type="term" value="C:type II protein secretion system complex"/>
    <property type="evidence" value="ECO:0007669"/>
    <property type="project" value="InterPro"/>
</dbReference>
<sequence length="403" mass="43161">MSRMLLIACDADSGQDAGWGVWDNAQQRFLEQGRGGLGTLAVKGADSVILILPGESVLTRMIDLPARTEAQARAAVPYLLEDDLSEDPEDLHFALGTEQPAAGDAAAKRLVAIVDRALMERTTDRLRQAGLTPTLAVADYMLIARHDEPAVIAEDGSRILMALPGGNGAAVDRDLFPIVAPSLLEGLETPLRLLGTEDLHHTLAALWQGPIDHTPVPDDMALTTRAARAAAAYTGLNLLQGDFRPRKSLNDIWLVWWRSAALAGAIILLAGMGLLADGWRMHRAADSLDAQADAAVQAAWPGLRGVSHMRAKLRELQAGRTDHFLALSSLLFASIRDVQDVSLDSMRFDADRGELTASLAARAFSDMEAVKTAVNRRGGILVEGASRQSGGRILSEVVVRTAP</sequence>
<protein>
    <submittedName>
        <fullName evidence="13">Type II secretion system protein L (GspL)</fullName>
    </submittedName>
</protein>
<dbReference type="PIRSF" id="PIRSF015761">
    <property type="entry name" value="Protein_L"/>
    <property type="match status" value="1"/>
</dbReference>